<gene>
    <name evidence="2" type="primary">wenG</name>
</gene>
<proteinExistence type="predicted"/>
<dbReference type="Gene3D" id="3.90.550.10">
    <property type="entry name" value="Spore Coat Polysaccharide Biosynthesis Protein SpsA, Chain A"/>
    <property type="match status" value="1"/>
</dbReference>
<dbReference type="EMBL" id="GU254061">
    <property type="protein sequence ID" value="ADL32315.1"/>
    <property type="molecule type" value="Genomic_DNA"/>
</dbReference>
<organism evidence="2">
    <name type="scientific">Proteus vulgaris</name>
    <dbReference type="NCBI Taxonomy" id="585"/>
    <lineage>
        <taxon>Bacteria</taxon>
        <taxon>Pseudomonadati</taxon>
        <taxon>Pseudomonadota</taxon>
        <taxon>Gammaproteobacteria</taxon>
        <taxon>Enterobacterales</taxon>
        <taxon>Morganellaceae</taxon>
        <taxon>Proteus</taxon>
    </lineage>
</organism>
<accession>D9YZ28</accession>
<sequence length="316" mass="37434">MKNDKISVLLSIYNEIDEWVILSINSIIDQNTYDKFKIQLVIVIDNPNKCEHYKNIINNLEKKNIEIVIIENSINLGLANSLNKAFEYSDGDFIARLDADDIAYPERLYAQLKYYKLNSFALIGTGINRIDEQGNFISTSLLPKDFLKLKRTLGYKSICYHPTWFMSRNIFEKMQGYRKYPNSQDFDFISRLIDESYTISNIEEPLVMYRINTQSLSFKNSLRQRKCQYHIIKMNKNRKKHGIDNYNEQKMLDYIKTNKIIDALHFKSQLLLVKALRMNKLNPCKYLLLLCSTLLSPYQTKHILRMSYFKIKNYFI</sequence>
<evidence type="ECO:0000313" key="2">
    <source>
        <dbReference type="EMBL" id="ADL32315.1"/>
    </source>
</evidence>
<feature type="domain" description="Glycosyltransferase 2-like" evidence="1">
    <location>
        <begin position="7"/>
        <end position="173"/>
    </location>
</feature>
<dbReference type="SUPFAM" id="SSF53448">
    <property type="entry name" value="Nucleotide-diphospho-sugar transferases"/>
    <property type="match status" value="1"/>
</dbReference>
<dbReference type="GO" id="GO:0008417">
    <property type="term" value="F:fucosyltransferase activity"/>
    <property type="evidence" value="ECO:0007669"/>
    <property type="project" value="TreeGrafter"/>
</dbReference>
<dbReference type="PANTHER" id="PTHR22916:SF69">
    <property type="entry name" value="BIFUNCTIONAL GLYCOSYLTRANSFERASE PGTA"/>
    <property type="match status" value="1"/>
</dbReference>
<dbReference type="PANTHER" id="PTHR22916">
    <property type="entry name" value="GLYCOSYLTRANSFERASE"/>
    <property type="match status" value="1"/>
</dbReference>
<dbReference type="InterPro" id="IPR001173">
    <property type="entry name" value="Glyco_trans_2-like"/>
</dbReference>
<dbReference type="AlphaFoldDB" id="D9YZ28"/>
<dbReference type="Pfam" id="PF00535">
    <property type="entry name" value="Glycos_transf_2"/>
    <property type="match status" value="1"/>
</dbReference>
<dbReference type="CAZy" id="GT2">
    <property type="family name" value="Glycosyltransferase Family 2"/>
</dbReference>
<dbReference type="InterPro" id="IPR029044">
    <property type="entry name" value="Nucleotide-diphossugar_trans"/>
</dbReference>
<protein>
    <submittedName>
        <fullName evidence="2">WenG</fullName>
    </submittedName>
</protein>
<evidence type="ECO:0000259" key="1">
    <source>
        <dbReference type="Pfam" id="PF00535"/>
    </source>
</evidence>
<name>D9YZ28_PROVU</name>
<reference evidence="2" key="1">
    <citation type="journal article" date="2010" name="Appl. Environ. Microbiol.">
        <title>Molecular and genetic analyses of the putative Proteus O antigen gene locus.</title>
        <authorList>
            <person name="Wang Q."/>
            <person name="Torzewska A."/>
            <person name="Ruan X."/>
            <person name="Wang X."/>
            <person name="Rozalski A."/>
            <person name="Shao Z."/>
            <person name="Guo X."/>
            <person name="Zhou H."/>
            <person name="Feng L."/>
            <person name="Wang L."/>
        </authorList>
    </citation>
    <scope>NUCLEOTIDE SEQUENCE</scope>
    <source>
        <strain evidence="2">CCUG 19017</strain>
    </source>
</reference>